<feature type="domain" description="Reverse transcriptase" evidence="1">
    <location>
        <begin position="1"/>
        <end position="271"/>
    </location>
</feature>
<keyword evidence="2" id="KW-0548">Nucleotidyltransferase</keyword>
<dbReference type="GO" id="GO:0003964">
    <property type="term" value="F:RNA-directed DNA polymerase activity"/>
    <property type="evidence" value="ECO:0007669"/>
    <property type="project" value="UniProtKB-KW"/>
</dbReference>
<keyword evidence="3" id="KW-1185">Reference proteome</keyword>
<reference evidence="2 3" key="1">
    <citation type="submission" date="2016-10" db="EMBL/GenBank/DDBJ databases">
        <authorList>
            <person name="de Groot N.N."/>
        </authorList>
    </citation>
    <scope>NUCLEOTIDE SEQUENCE [LARGE SCALE GENOMIC DNA]</scope>
    <source>
        <strain evidence="2 3">DSM 43941</strain>
    </source>
</reference>
<dbReference type="STRING" id="113562.SAMN04489716_5566"/>
<dbReference type="OrthoDB" id="4578876at2"/>
<name>A0A1H2CC33_9ACTN</name>
<keyword evidence="2" id="KW-0695">RNA-directed DNA polymerase</keyword>
<dbReference type="RefSeq" id="WP_157751808.1">
    <property type="nucleotide sequence ID" value="NZ_BOMJ01000043.1"/>
</dbReference>
<accession>A0A1H2CC33</accession>
<protein>
    <submittedName>
        <fullName evidence="2">Reverse transcriptase (RNA-dependent DNA polymerase)</fullName>
    </submittedName>
</protein>
<evidence type="ECO:0000259" key="1">
    <source>
        <dbReference type="PROSITE" id="PS50878"/>
    </source>
</evidence>
<dbReference type="EMBL" id="LT629758">
    <property type="protein sequence ID" value="SDT68058.1"/>
    <property type="molecule type" value="Genomic_DNA"/>
</dbReference>
<dbReference type="AlphaFoldDB" id="A0A1H2CC33"/>
<dbReference type="InterPro" id="IPR000477">
    <property type="entry name" value="RT_dom"/>
</dbReference>
<proteinExistence type="predicted"/>
<dbReference type="Proteomes" id="UP000198688">
    <property type="component" value="Chromosome I"/>
</dbReference>
<evidence type="ECO:0000313" key="3">
    <source>
        <dbReference type="Proteomes" id="UP000198688"/>
    </source>
</evidence>
<gene>
    <name evidence="2" type="ORF">SAMN04489716_5566</name>
</gene>
<sequence length="502" mass="56210">MEAVDSSIVARLKIERAVLEEVETVRNLLPPEPWSDAIRVGSSAIAGWVKSRLLSGQPNATPLSVNARKSGFGIRPVPIIGIGERVAYRALTRLVLEDLEISERTPEEYKNFIKAPIAYAFEHVSSGPVRIGDAQIRYVAEADITAFYQYVDHEVLRQELHMQTGDVLHVDQLISLLGELSGRSFGIPQLLDASDWLSEVYIRIVERAVTRRGIAAWRFNDDFRIGCGSYRDALRNLEILGEAARDVGLVVGDQKTFVSTFPTYLFAHTDMDVDTAAATFDPQDVEVAVTGYFDQDEAESVVWAMQMLQRIDREGDSIGGITLRKISSQDLRHLRRALNSLIRNGDAGGLPWVTRLFRYVPSLTPHLVRYLVRAYESREGEAIEVWFELTEHSVSDWQSLWLTYGARKMGLLGAIDPAREWIEELTRSSSPAPLRAEAYLALAEADAVSFDELEEELRAAPDALAPWFVLGMKMLAQGSSPPPEKQLEAVRQSSPLYRVLLR</sequence>
<organism evidence="2 3">
    <name type="scientific">Actinoplanes derwentensis</name>
    <dbReference type="NCBI Taxonomy" id="113562"/>
    <lineage>
        <taxon>Bacteria</taxon>
        <taxon>Bacillati</taxon>
        <taxon>Actinomycetota</taxon>
        <taxon>Actinomycetes</taxon>
        <taxon>Micromonosporales</taxon>
        <taxon>Micromonosporaceae</taxon>
        <taxon>Actinoplanes</taxon>
    </lineage>
</organism>
<dbReference type="CDD" id="cd01646">
    <property type="entry name" value="RT_Bac_retron_I"/>
    <property type="match status" value="1"/>
</dbReference>
<dbReference type="PROSITE" id="PS50878">
    <property type="entry name" value="RT_POL"/>
    <property type="match status" value="1"/>
</dbReference>
<keyword evidence="2" id="KW-0808">Transferase</keyword>
<evidence type="ECO:0000313" key="2">
    <source>
        <dbReference type="EMBL" id="SDT68058.1"/>
    </source>
</evidence>